<dbReference type="EMBL" id="JH687992">
    <property type="protein sequence ID" value="EJD34149.1"/>
    <property type="molecule type" value="Genomic_DNA"/>
</dbReference>
<reference evidence="2" key="1">
    <citation type="journal article" date="2012" name="Science">
        <title>The Paleozoic origin of enzymatic lignin decomposition reconstructed from 31 fungal genomes.</title>
        <authorList>
            <person name="Floudas D."/>
            <person name="Binder M."/>
            <person name="Riley R."/>
            <person name="Barry K."/>
            <person name="Blanchette R.A."/>
            <person name="Henrissat B."/>
            <person name="Martinez A.T."/>
            <person name="Otillar R."/>
            <person name="Spatafora J.W."/>
            <person name="Yadav J.S."/>
            <person name="Aerts A."/>
            <person name="Benoit I."/>
            <person name="Boyd A."/>
            <person name="Carlson A."/>
            <person name="Copeland A."/>
            <person name="Coutinho P.M."/>
            <person name="de Vries R.P."/>
            <person name="Ferreira P."/>
            <person name="Findley K."/>
            <person name="Foster B."/>
            <person name="Gaskell J."/>
            <person name="Glotzer D."/>
            <person name="Gorecki P."/>
            <person name="Heitman J."/>
            <person name="Hesse C."/>
            <person name="Hori C."/>
            <person name="Igarashi K."/>
            <person name="Jurgens J.A."/>
            <person name="Kallen N."/>
            <person name="Kersten P."/>
            <person name="Kohler A."/>
            <person name="Kuees U."/>
            <person name="Kumar T.K.A."/>
            <person name="Kuo A."/>
            <person name="LaButti K."/>
            <person name="Larrondo L.F."/>
            <person name="Lindquist E."/>
            <person name="Ling A."/>
            <person name="Lombard V."/>
            <person name="Lucas S."/>
            <person name="Lundell T."/>
            <person name="Martin R."/>
            <person name="McLaughlin D.J."/>
            <person name="Morgenstern I."/>
            <person name="Morin E."/>
            <person name="Murat C."/>
            <person name="Nagy L.G."/>
            <person name="Nolan M."/>
            <person name="Ohm R.A."/>
            <person name="Patyshakuliyeva A."/>
            <person name="Rokas A."/>
            <person name="Ruiz-Duenas F.J."/>
            <person name="Sabat G."/>
            <person name="Salamov A."/>
            <person name="Samejima M."/>
            <person name="Schmutz J."/>
            <person name="Slot J.C."/>
            <person name="St John F."/>
            <person name="Stenlid J."/>
            <person name="Sun H."/>
            <person name="Sun S."/>
            <person name="Syed K."/>
            <person name="Tsang A."/>
            <person name="Wiebenga A."/>
            <person name="Young D."/>
            <person name="Pisabarro A."/>
            <person name="Eastwood D.C."/>
            <person name="Martin F."/>
            <person name="Cullen D."/>
            <person name="Grigoriev I.V."/>
            <person name="Hibbett D.S."/>
        </authorList>
    </citation>
    <scope>NUCLEOTIDE SEQUENCE [LARGE SCALE GENOMIC DNA]</scope>
    <source>
        <strain evidence="2">TFB10046</strain>
    </source>
</reference>
<sequence length="141" mass="15002">MTSTTSSSYKGVRLTTDNFVSWLNDAIAHLSSSGLYEYITHPEGLRPHVGSTIPADETEAARLAAEAAGGDKTEITVTDASGATTSTIGWKVSVPDPITRKVLTVVLASKSVSLADKRTWLKEARQATGKIWDTLGPEIQA</sequence>
<dbReference type="Proteomes" id="UP000006514">
    <property type="component" value="Unassembled WGS sequence"/>
</dbReference>
<dbReference type="AlphaFoldDB" id="J0LCC3"/>
<name>J0LCC3_AURST</name>
<dbReference type="KEGG" id="adl:AURDEDRAFT_176796"/>
<proteinExistence type="predicted"/>
<accession>J0LCC3</accession>
<dbReference type="InParanoid" id="J0LCC3"/>
<gene>
    <name evidence="1" type="ORF">AURDEDRAFT_176796</name>
</gene>
<organism evidence="1 2">
    <name type="scientific">Auricularia subglabra (strain TFB-10046 / SS5)</name>
    <name type="common">White-rot fungus</name>
    <name type="synonym">Auricularia delicata (strain TFB10046)</name>
    <dbReference type="NCBI Taxonomy" id="717982"/>
    <lineage>
        <taxon>Eukaryota</taxon>
        <taxon>Fungi</taxon>
        <taxon>Dikarya</taxon>
        <taxon>Basidiomycota</taxon>
        <taxon>Agaricomycotina</taxon>
        <taxon>Agaricomycetes</taxon>
        <taxon>Auriculariales</taxon>
        <taxon>Auriculariaceae</taxon>
        <taxon>Auricularia</taxon>
    </lineage>
</organism>
<evidence type="ECO:0000313" key="1">
    <source>
        <dbReference type="EMBL" id="EJD34149.1"/>
    </source>
</evidence>
<feature type="non-terminal residue" evidence="1">
    <location>
        <position position="141"/>
    </location>
</feature>
<protein>
    <submittedName>
        <fullName evidence="1">Uncharacterized protein</fullName>
    </submittedName>
</protein>
<evidence type="ECO:0000313" key="2">
    <source>
        <dbReference type="Proteomes" id="UP000006514"/>
    </source>
</evidence>
<keyword evidence="2" id="KW-1185">Reference proteome</keyword>